<feature type="region of interest" description="Disordered" evidence="1">
    <location>
        <begin position="81"/>
        <end position="101"/>
    </location>
</feature>
<keyword evidence="3" id="KW-1185">Reference proteome</keyword>
<name>A0A1U7P4V7_9DEIO</name>
<sequence length="101" mass="11027">MIPAIPRAVALLACTCDAELLRAVGQGAVPLHVVYLESRRPICLPRRVVIGAWLRPLVCMPFLDGVSVRVVGEPPPQMMQINTGREHPGLEFWPPRPQGAA</sequence>
<dbReference type="Proteomes" id="UP000186607">
    <property type="component" value="Unassembled WGS sequence"/>
</dbReference>
<dbReference type="AlphaFoldDB" id="A0A1U7P4V7"/>
<comment type="caution">
    <text evidence="2">The sequence shown here is derived from an EMBL/GenBank/DDBJ whole genome shotgun (WGS) entry which is preliminary data.</text>
</comment>
<proteinExistence type="predicted"/>
<dbReference type="OrthoDB" id="9880467at2"/>
<reference evidence="2 3" key="1">
    <citation type="submission" date="2017-01" db="EMBL/GenBank/DDBJ databases">
        <title>Genome Analysis of Deinococcus marmoris KOPRI26562.</title>
        <authorList>
            <person name="Kim J.H."/>
            <person name="Oh H.-M."/>
        </authorList>
    </citation>
    <scope>NUCLEOTIDE SEQUENCE [LARGE SCALE GENOMIC DNA]</scope>
    <source>
        <strain evidence="2 3">KOPRI26562</strain>
    </source>
</reference>
<dbReference type="RefSeq" id="WP_075830155.1">
    <property type="nucleotide sequence ID" value="NZ_MSTI01000007.1"/>
</dbReference>
<evidence type="ECO:0000313" key="3">
    <source>
        <dbReference type="Proteomes" id="UP000186607"/>
    </source>
</evidence>
<evidence type="ECO:0000256" key="1">
    <source>
        <dbReference type="SAM" id="MobiDB-lite"/>
    </source>
</evidence>
<organism evidence="2 3">
    <name type="scientific">Deinococcus marmoris</name>
    <dbReference type="NCBI Taxonomy" id="249408"/>
    <lineage>
        <taxon>Bacteria</taxon>
        <taxon>Thermotogati</taxon>
        <taxon>Deinococcota</taxon>
        <taxon>Deinococci</taxon>
        <taxon>Deinococcales</taxon>
        <taxon>Deinococcaceae</taxon>
        <taxon>Deinococcus</taxon>
    </lineage>
</organism>
<protein>
    <submittedName>
        <fullName evidence="2">Uncharacterized protein</fullName>
    </submittedName>
</protein>
<gene>
    <name evidence="2" type="ORF">BOO71_0000637</name>
</gene>
<dbReference type="STRING" id="249408.BOO71_0000637"/>
<dbReference type="EMBL" id="MSTI01000007">
    <property type="protein sequence ID" value="OLV20203.1"/>
    <property type="molecule type" value="Genomic_DNA"/>
</dbReference>
<accession>A0A1U7P4V7</accession>
<evidence type="ECO:0000313" key="2">
    <source>
        <dbReference type="EMBL" id="OLV20203.1"/>
    </source>
</evidence>